<dbReference type="RefSeq" id="WP_387406348.1">
    <property type="nucleotide sequence ID" value="NZ_JBIAQY010000018.1"/>
</dbReference>
<name>A0ABW6SAF9_9NOCA</name>
<protein>
    <submittedName>
        <fullName evidence="2">Lipocalin-like domain-containing protein</fullName>
    </submittedName>
</protein>
<evidence type="ECO:0000313" key="2">
    <source>
        <dbReference type="EMBL" id="MFF3573292.1"/>
    </source>
</evidence>
<reference evidence="2 3" key="1">
    <citation type="submission" date="2024-10" db="EMBL/GenBank/DDBJ databases">
        <title>The Natural Products Discovery Center: Release of the First 8490 Sequenced Strains for Exploring Actinobacteria Biosynthetic Diversity.</title>
        <authorList>
            <person name="Kalkreuter E."/>
            <person name="Kautsar S.A."/>
            <person name="Yang D."/>
            <person name="Bader C.D."/>
            <person name="Teijaro C.N."/>
            <person name="Fluegel L."/>
            <person name="Davis C.M."/>
            <person name="Simpson J.R."/>
            <person name="Lauterbach L."/>
            <person name="Steele A.D."/>
            <person name="Gui C."/>
            <person name="Meng S."/>
            <person name="Li G."/>
            <person name="Viehrig K."/>
            <person name="Ye F."/>
            <person name="Su P."/>
            <person name="Kiefer A.F."/>
            <person name="Nichols A."/>
            <person name="Cepeda A.J."/>
            <person name="Yan W."/>
            <person name="Fan B."/>
            <person name="Jiang Y."/>
            <person name="Adhikari A."/>
            <person name="Zheng C.-J."/>
            <person name="Schuster L."/>
            <person name="Cowan T.M."/>
            <person name="Smanski M.J."/>
            <person name="Chevrette M.G."/>
            <person name="De Carvalho L.P.S."/>
            <person name="Shen B."/>
        </authorList>
    </citation>
    <scope>NUCLEOTIDE SEQUENCE [LARGE SCALE GENOMIC DNA]</scope>
    <source>
        <strain evidence="2 3">NPDC002593</strain>
    </source>
</reference>
<accession>A0ABW6SAF9</accession>
<dbReference type="EMBL" id="JBIAQY010000018">
    <property type="protein sequence ID" value="MFF3573292.1"/>
    <property type="molecule type" value="Genomic_DNA"/>
</dbReference>
<sequence>MTRSTETVRERLIGGWELVSFTGKTPSGRVFHPMGEHAGGLLLYTDNGLVGVNLTEVDRSRPDPDTRIGLQDDATLGPLARTYMAYSGTFTVDETARVVTHNFDLCFDPALVGTLQERHVAFPDPHHLELSVPDFALDNFSSTVSLLWHRV</sequence>
<organism evidence="2 3">
    <name type="scientific">Nocardia jiangxiensis</name>
    <dbReference type="NCBI Taxonomy" id="282685"/>
    <lineage>
        <taxon>Bacteria</taxon>
        <taxon>Bacillati</taxon>
        <taxon>Actinomycetota</taxon>
        <taxon>Actinomycetes</taxon>
        <taxon>Mycobacteriales</taxon>
        <taxon>Nocardiaceae</taxon>
        <taxon>Nocardia</taxon>
    </lineage>
</organism>
<evidence type="ECO:0000313" key="3">
    <source>
        <dbReference type="Proteomes" id="UP001601992"/>
    </source>
</evidence>
<gene>
    <name evidence="2" type="ORF">ACFYXQ_36585</name>
</gene>
<keyword evidence="3" id="KW-1185">Reference proteome</keyword>
<evidence type="ECO:0000259" key="1">
    <source>
        <dbReference type="Pfam" id="PF13924"/>
    </source>
</evidence>
<dbReference type="Proteomes" id="UP001601992">
    <property type="component" value="Unassembled WGS sequence"/>
</dbReference>
<feature type="domain" description="Lipocalin-like" evidence="1">
    <location>
        <begin position="13"/>
        <end position="150"/>
    </location>
</feature>
<proteinExistence type="predicted"/>
<comment type="caution">
    <text evidence="2">The sequence shown here is derived from an EMBL/GenBank/DDBJ whole genome shotgun (WGS) entry which is preliminary data.</text>
</comment>
<dbReference type="Pfam" id="PF13924">
    <property type="entry name" value="Lipocalin_5"/>
    <property type="match status" value="1"/>
</dbReference>
<dbReference type="InterPro" id="IPR024311">
    <property type="entry name" value="Lipocalin-like"/>
</dbReference>